<keyword evidence="2" id="KW-0732">Signal</keyword>
<dbReference type="GO" id="GO:0031012">
    <property type="term" value="C:extracellular matrix"/>
    <property type="evidence" value="ECO:0007669"/>
    <property type="project" value="TreeGrafter"/>
</dbReference>
<dbReference type="Pfam" id="PF01391">
    <property type="entry name" value="Collagen"/>
    <property type="match status" value="1"/>
</dbReference>
<dbReference type="PANTHER" id="PTHR24023:SF1082">
    <property type="entry name" value="COLLAGEN TRIPLE HELIX REPEAT"/>
    <property type="match status" value="1"/>
</dbReference>
<dbReference type="GO" id="GO:0005615">
    <property type="term" value="C:extracellular space"/>
    <property type="evidence" value="ECO:0007669"/>
    <property type="project" value="TreeGrafter"/>
</dbReference>
<dbReference type="Proteomes" id="UP000198575">
    <property type="component" value="Unassembled WGS sequence"/>
</dbReference>
<dbReference type="OrthoDB" id="5946001at2"/>
<accession>A0A1I4XJJ0</accession>
<dbReference type="SUPFAM" id="SSF49899">
    <property type="entry name" value="Concanavalin A-like lectins/glucanases"/>
    <property type="match status" value="1"/>
</dbReference>
<organism evidence="3 4">
    <name type="scientific">Dokdonella immobilis</name>
    <dbReference type="NCBI Taxonomy" id="578942"/>
    <lineage>
        <taxon>Bacteria</taxon>
        <taxon>Pseudomonadati</taxon>
        <taxon>Pseudomonadota</taxon>
        <taxon>Gammaproteobacteria</taxon>
        <taxon>Lysobacterales</taxon>
        <taxon>Rhodanobacteraceae</taxon>
        <taxon>Dokdonella</taxon>
    </lineage>
</organism>
<keyword evidence="4" id="KW-1185">Reference proteome</keyword>
<evidence type="ECO:0000256" key="1">
    <source>
        <dbReference type="SAM" id="MobiDB-lite"/>
    </source>
</evidence>
<dbReference type="Gene3D" id="2.60.120.200">
    <property type="match status" value="1"/>
</dbReference>
<dbReference type="AlphaFoldDB" id="A0A1I4XJJ0"/>
<dbReference type="EMBL" id="FOVF01000010">
    <property type="protein sequence ID" value="SFN25975.1"/>
    <property type="molecule type" value="Genomic_DNA"/>
</dbReference>
<keyword evidence="3" id="KW-0430">Lectin</keyword>
<proteinExistence type="predicted"/>
<evidence type="ECO:0000313" key="3">
    <source>
        <dbReference type="EMBL" id="SFN25975.1"/>
    </source>
</evidence>
<gene>
    <name evidence="3" type="ORF">SAMN05216289_11065</name>
</gene>
<name>A0A1I4XJJ0_9GAMM</name>
<dbReference type="PANTHER" id="PTHR24023">
    <property type="entry name" value="COLLAGEN ALPHA"/>
    <property type="match status" value="1"/>
</dbReference>
<feature type="compositionally biased region" description="Low complexity" evidence="1">
    <location>
        <begin position="126"/>
        <end position="240"/>
    </location>
</feature>
<dbReference type="InterPro" id="IPR008160">
    <property type="entry name" value="Collagen"/>
</dbReference>
<feature type="chain" id="PRO_5011796587" evidence="2">
    <location>
        <begin position="24"/>
        <end position="505"/>
    </location>
</feature>
<dbReference type="InterPro" id="IPR013320">
    <property type="entry name" value="ConA-like_dom_sf"/>
</dbReference>
<protein>
    <submittedName>
        <fullName evidence="3">Concanavalin A-like lectin/glucanases superfamily protein</fullName>
    </submittedName>
</protein>
<evidence type="ECO:0000256" key="2">
    <source>
        <dbReference type="SAM" id="SignalP"/>
    </source>
</evidence>
<sequence length="505" mass="51057">MKICRSFLLSLILALAATSAALAQVAQLPDFTYQGHLEQGGVPVDGPVDLAFALFDAPVGGNQVGSTVLEPQFPVTGGLFTVSLTFPGAFAGDQRWLEVRVNGDPLLPRQAISTTPVADYALNGNPGPQGIQGPQGEPGPAGATGAQGPQGEQGPIGPQGLQGPQGEPGPAGATGAQGAQGEQGPIGPQGLQGPQGEPGPAGATGAQGPQGEQGPVGPQGPQGEAGPAGATGAQGPQGEQGPAGGSFPDAPADGKTYARYNNTWVEIDAASGLPTLQAAILADDPTLYYPLDEPAGSSVFQDAGSAGIDVNLSGDPVTLKPGWSRLFPTSDADYLRTNEGNGKAQAVGNPTGTSTPNGSLTVEAIYSPQTNGSGFQPILFIGDPAPAVPFLSFGVIGLQPRIVVGDGERVDLAGLTAGQTYHIAAVLDATANSVRFYVNGRLLQVQELFGFPYTLTAPKVAVASTPDEDRPYVYSILGHVAFYYGQALSESQIAAHAKAAGLYGH</sequence>
<dbReference type="GO" id="GO:0030246">
    <property type="term" value="F:carbohydrate binding"/>
    <property type="evidence" value="ECO:0007669"/>
    <property type="project" value="UniProtKB-KW"/>
</dbReference>
<dbReference type="Gene3D" id="1.20.5.320">
    <property type="entry name" value="6-Phosphogluconate Dehydrogenase, domain 3"/>
    <property type="match status" value="1"/>
</dbReference>
<dbReference type="Pfam" id="PF13385">
    <property type="entry name" value="Laminin_G_3"/>
    <property type="match status" value="1"/>
</dbReference>
<dbReference type="STRING" id="578942.SAMN05216289_11065"/>
<reference evidence="3 4" key="1">
    <citation type="submission" date="2016-10" db="EMBL/GenBank/DDBJ databases">
        <authorList>
            <person name="de Groot N.N."/>
        </authorList>
    </citation>
    <scope>NUCLEOTIDE SEQUENCE [LARGE SCALE GENOMIC DNA]</scope>
    <source>
        <strain evidence="3 4">CGMCC 1.7659</strain>
    </source>
</reference>
<dbReference type="RefSeq" id="WP_092407244.1">
    <property type="nucleotide sequence ID" value="NZ_FOVF01000010.1"/>
</dbReference>
<dbReference type="InterPro" id="IPR050149">
    <property type="entry name" value="Collagen_superfamily"/>
</dbReference>
<evidence type="ECO:0000313" key="4">
    <source>
        <dbReference type="Proteomes" id="UP000198575"/>
    </source>
</evidence>
<feature type="region of interest" description="Disordered" evidence="1">
    <location>
        <begin position="118"/>
        <end position="254"/>
    </location>
</feature>
<feature type="signal peptide" evidence="2">
    <location>
        <begin position="1"/>
        <end position="23"/>
    </location>
</feature>